<evidence type="ECO:0000256" key="4">
    <source>
        <dbReference type="ARBA" id="ARBA00022490"/>
    </source>
</evidence>
<dbReference type="GO" id="GO:0034475">
    <property type="term" value="P:U4 snRNA 3'-end processing"/>
    <property type="evidence" value="ECO:0007669"/>
    <property type="project" value="TreeGrafter"/>
</dbReference>
<keyword evidence="8" id="KW-0539">Nucleus</keyword>
<dbReference type="PANTHER" id="PTHR11953">
    <property type="entry name" value="EXOSOME COMPLEX COMPONENT"/>
    <property type="match status" value="1"/>
</dbReference>
<dbReference type="GO" id="GO:0071028">
    <property type="term" value="P:nuclear mRNA surveillance"/>
    <property type="evidence" value="ECO:0007669"/>
    <property type="project" value="TreeGrafter"/>
</dbReference>
<dbReference type="InterPro" id="IPR050080">
    <property type="entry name" value="RNase_PH"/>
</dbReference>
<comment type="subcellular location">
    <subcellularLocation>
        <location evidence="2">Cytoplasm</location>
    </subcellularLocation>
    <subcellularLocation>
        <location evidence="1">Nucleus</location>
    </subcellularLocation>
</comment>
<keyword evidence="7" id="KW-0694">RNA-binding</keyword>
<sequence>MVDRKRIYGPENTSLIITEKKQVSFTKRERPLDNIRPLYFDLGTIPQASGSAFIEAGSMKIICAVYGPKQISKNQGVLNCDFKFAPFSRLERRGYAKDEQEKDFSLVLEQALTPAIQLENLPKSKLDLYVTVLESDGTFASLAGAITCASLALANAGIAMYDLVTGCSAGFIDNVSGLDLTEDEEYMAEGNLLTNKALL</sequence>
<evidence type="ECO:0000256" key="2">
    <source>
        <dbReference type="ARBA" id="ARBA00004496"/>
    </source>
</evidence>
<dbReference type="AlphaFoldDB" id="A0AAD5U9X2"/>
<evidence type="ECO:0000259" key="9">
    <source>
        <dbReference type="Pfam" id="PF01138"/>
    </source>
</evidence>
<dbReference type="GO" id="GO:0000177">
    <property type="term" value="C:cytoplasmic exosome (RNase complex)"/>
    <property type="evidence" value="ECO:0007669"/>
    <property type="project" value="TreeGrafter"/>
</dbReference>
<dbReference type="GO" id="GO:0000176">
    <property type="term" value="C:nuclear exosome (RNase complex)"/>
    <property type="evidence" value="ECO:0007669"/>
    <property type="project" value="TreeGrafter"/>
</dbReference>
<dbReference type="GO" id="GO:0071051">
    <property type="term" value="P:poly(A)-dependent snoRNA 3'-end processing"/>
    <property type="evidence" value="ECO:0007669"/>
    <property type="project" value="TreeGrafter"/>
</dbReference>
<dbReference type="Proteomes" id="UP001210925">
    <property type="component" value="Unassembled WGS sequence"/>
</dbReference>
<protein>
    <submittedName>
        <fullName evidence="10">Exosome complex component MTR3</fullName>
    </submittedName>
</protein>
<accession>A0AAD5U9X2</accession>
<keyword evidence="6" id="KW-0271">Exosome</keyword>
<keyword evidence="4" id="KW-0963">Cytoplasm</keyword>
<organism evidence="10 11">
    <name type="scientific">Boothiomyces macroporosus</name>
    <dbReference type="NCBI Taxonomy" id="261099"/>
    <lineage>
        <taxon>Eukaryota</taxon>
        <taxon>Fungi</taxon>
        <taxon>Fungi incertae sedis</taxon>
        <taxon>Chytridiomycota</taxon>
        <taxon>Chytridiomycota incertae sedis</taxon>
        <taxon>Chytridiomycetes</taxon>
        <taxon>Rhizophydiales</taxon>
        <taxon>Terramycetaceae</taxon>
        <taxon>Boothiomyces</taxon>
    </lineage>
</organism>
<dbReference type="SUPFAM" id="SSF54211">
    <property type="entry name" value="Ribosomal protein S5 domain 2-like"/>
    <property type="match status" value="1"/>
</dbReference>
<comment type="caution">
    <text evidence="10">The sequence shown here is derived from an EMBL/GenBank/DDBJ whole genome shotgun (WGS) entry which is preliminary data.</text>
</comment>
<comment type="similarity">
    <text evidence="3">Belongs to the RNase PH family.</text>
</comment>
<feature type="domain" description="Exoribonuclease phosphorolytic" evidence="9">
    <location>
        <begin position="35"/>
        <end position="158"/>
    </location>
</feature>
<dbReference type="InterPro" id="IPR001247">
    <property type="entry name" value="ExoRNase_PH_dom1"/>
</dbReference>
<reference evidence="10" key="1">
    <citation type="submission" date="2020-05" db="EMBL/GenBank/DDBJ databases">
        <title>Phylogenomic resolution of chytrid fungi.</title>
        <authorList>
            <person name="Stajich J.E."/>
            <person name="Amses K."/>
            <person name="Simmons R."/>
            <person name="Seto K."/>
            <person name="Myers J."/>
            <person name="Bonds A."/>
            <person name="Quandt C.A."/>
            <person name="Barry K."/>
            <person name="Liu P."/>
            <person name="Grigoriev I."/>
            <person name="Longcore J.E."/>
            <person name="James T.Y."/>
        </authorList>
    </citation>
    <scope>NUCLEOTIDE SEQUENCE</scope>
    <source>
        <strain evidence="10">PLAUS21</strain>
    </source>
</reference>
<dbReference type="Gene3D" id="3.30.230.70">
    <property type="entry name" value="GHMP Kinase, N-terminal domain"/>
    <property type="match status" value="1"/>
</dbReference>
<name>A0AAD5U9X2_9FUNG</name>
<dbReference type="GO" id="GO:0005730">
    <property type="term" value="C:nucleolus"/>
    <property type="evidence" value="ECO:0007669"/>
    <property type="project" value="TreeGrafter"/>
</dbReference>
<dbReference type="CDD" id="cd11371">
    <property type="entry name" value="RNase_PH_MTR3"/>
    <property type="match status" value="1"/>
</dbReference>
<evidence type="ECO:0000256" key="1">
    <source>
        <dbReference type="ARBA" id="ARBA00004123"/>
    </source>
</evidence>
<keyword evidence="11" id="KW-1185">Reference proteome</keyword>
<dbReference type="PANTHER" id="PTHR11953:SF2">
    <property type="entry name" value="EXOSOME COMPLEX COMPONENT MTR3"/>
    <property type="match status" value="1"/>
</dbReference>
<gene>
    <name evidence="10" type="primary">EXOSC6</name>
    <name evidence="10" type="ORF">HK103_001845</name>
</gene>
<evidence type="ECO:0000313" key="11">
    <source>
        <dbReference type="Proteomes" id="UP001210925"/>
    </source>
</evidence>
<evidence type="ECO:0000256" key="3">
    <source>
        <dbReference type="ARBA" id="ARBA00006678"/>
    </source>
</evidence>
<dbReference type="Pfam" id="PF01138">
    <property type="entry name" value="RNase_PH"/>
    <property type="match status" value="1"/>
</dbReference>
<dbReference type="EMBL" id="JADGKB010000155">
    <property type="protein sequence ID" value="KAJ3252078.1"/>
    <property type="molecule type" value="Genomic_DNA"/>
</dbReference>
<evidence type="ECO:0000256" key="5">
    <source>
        <dbReference type="ARBA" id="ARBA00022552"/>
    </source>
</evidence>
<dbReference type="GO" id="GO:0003723">
    <property type="term" value="F:RNA binding"/>
    <property type="evidence" value="ECO:0007669"/>
    <property type="project" value="UniProtKB-KW"/>
</dbReference>
<evidence type="ECO:0000256" key="6">
    <source>
        <dbReference type="ARBA" id="ARBA00022835"/>
    </source>
</evidence>
<dbReference type="GO" id="GO:0006364">
    <property type="term" value="P:rRNA processing"/>
    <property type="evidence" value="ECO:0007669"/>
    <property type="project" value="UniProtKB-KW"/>
</dbReference>
<proteinExistence type="inferred from homology"/>
<dbReference type="InterPro" id="IPR027408">
    <property type="entry name" value="PNPase/RNase_PH_dom_sf"/>
</dbReference>
<evidence type="ECO:0000256" key="8">
    <source>
        <dbReference type="ARBA" id="ARBA00023242"/>
    </source>
</evidence>
<dbReference type="GO" id="GO:0016075">
    <property type="term" value="P:rRNA catabolic process"/>
    <property type="evidence" value="ECO:0007669"/>
    <property type="project" value="TreeGrafter"/>
</dbReference>
<evidence type="ECO:0000256" key="7">
    <source>
        <dbReference type="ARBA" id="ARBA00022884"/>
    </source>
</evidence>
<dbReference type="InterPro" id="IPR020568">
    <property type="entry name" value="Ribosomal_Su5_D2-typ_SF"/>
</dbReference>
<evidence type="ECO:0000313" key="10">
    <source>
        <dbReference type="EMBL" id="KAJ3252078.1"/>
    </source>
</evidence>
<keyword evidence="5" id="KW-0698">rRNA processing</keyword>